<dbReference type="Proteomes" id="UP000016934">
    <property type="component" value="Unassembled WGS sequence"/>
</dbReference>
<sequence>MPTNTSQAGGVTVASNRNGSVRVSITRTFESGAIDEAVLEWVKGQNCWNKEGATCSIASSEVESSTCLAIDSEVANR</sequence>
<organism evidence="1 2">
    <name type="scientific">Cochliobolus sativus (strain ND90Pr / ATCC 201652)</name>
    <name type="common">Common root rot and spot blotch fungus</name>
    <name type="synonym">Bipolaris sorokiniana</name>
    <dbReference type="NCBI Taxonomy" id="665912"/>
    <lineage>
        <taxon>Eukaryota</taxon>
        <taxon>Fungi</taxon>
        <taxon>Dikarya</taxon>
        <taxon>Ascomycota</taxon>
        <taxon>Pezizomycotina</taxon>
        <taxon>Dothideomycetes</taxon>
        <taxon>Pleosporomycetidae</taxon>
        <taxon>Pleosporales</taxon>
        <taxon>Pleosporineae</taxon>
        <taxon>Pleosporaceae</taxon>
        <taxon>Bipolaris</taxon>
    </lineage>
</organism>
<dbReference type="KEGG" id="bsc:COCSADRAFT_240996"/>
<dbReference type="HOGENOM" id="CLU_2637907_0_0_1"/>
<proteinExistence type="predicted"/>
<name>M2RZ23_COCSN</name>
<keyword evidence="2" id="KW-1185">Reference proteome</keyword>
<dbReference type="AlphaFoldDB" id="M2RZ23"/>
<dbReference type="GeneID" id="19135003"/>
<accession>M2RZ23</accession>
<evidence type="ECO:0000313" key="2">
    <source>
        <dbReference type="Proteomes" id="UP000016934"/>
    </source>
</evidence>
<reference evidence="1 2" key="1">
    <citation type="journal article" date="2012" name="PLoS Pathog.">
        <title>Diverse lifestyles and strategies of plant pathogenesis encoded in the genomes of eighteen Dothideomycetes fungi.</title>
        <authorList>
            <person name="Ohm R.A."/>
            <person name="Feau N."/>
            <person name="Henrissat B."/>
            <person name="Schoch C.L."/>
            <person name="Horwitz B.A."/>
            <person name="Barry K.W."/>
            <person name="Condon B.J."/>
            <person name="Copeland A.C."/>
            <person name="Dhillon B."/>
            <person name="Glaser F."/>
            <person name="Hesse C.N."/>
            <person name="Kosti I."/>
            <person name="LaButti K."/>
            <person name="Lindquist E.A."/>
            <person name="Lucas S."/>
            <person name="Salamov A.A."/>
            <person name="Bradshaw R.E."/>
            <person name="Ciuffetti L."/>
            <person name="Hamelin R.C."/>
            <person name="Kema G.H.J."/>
            <person name="Lawrence C."/>
            <person name="Scott J.A."/>
            <person name="Spatafora J.W."/>
            <person name="Turgeon B.G."/>
            <person name="de Wit P.J.G.M."/>
            <person name="Zhong S."/>
            <person name="Goodwin S.B."/>
            <person name="Grigoriev I.V."/>
        </authorList>
    </citation>
    <scope>NUCLEOTIDE SEQUENCE [LARGE SCALE GENOMIC DNA]</scope>
    <source>
        <strain evidence="2">ND90Pr / ATCC 201652</strain>
    </source>
</reference>
<dbReference type="EMBL" id="KB445650">
    <property type="protein sequence ID" value="EMD60278.1"/>
    <property type="molecule type" value="Genomic_DNA"/>
</dbReference>
<gene>
    <name evidence="1" type="ORF">COCSADRAFT_240996</name>
</gene>
<evidence type="ECO:0000313" key="1">
    <source>
        <dbReference type="EMBL" id="EMD60278.1"/>
    </source>
</evidence>
<reference evidence="2" key="2">
    <citation type="journal article" date="2013" name="PLoS Genet.">
        <title>Comparative genome structure, secondary metabolite, and effector coding capacity across Cochliobolus pathogens.</title>
        <authorList>
            <person name="Condon B.J."/>
            <person name="Leng Y."/>
            <person name="Wu D."/>
            <person name="Bushley K.E."/>
            <person name="Ohm R.A."/>
            <person name="Otillar R."/>
            <person name="Martin J."/>
            <person name="Schackwitz W."/>
            <person name="Grimwood J."/>
            <person name="MohdZainudin N."/>
            <person name="Xue C."/>
            <person name="Wang R."/>
            <person name="Manning V.A."/>
            <person name="Dhillon B."/>
            <person name="Tu Z.J."/>
            <person name="Steffenson B.J."/>
            <person name="Salamov A."/>
            <person name="Sun H."/>
            <person name="Lowry S."/>
            <person name="LaButti K."/>
            <person name="Han J."/>
            <person name="Copeland A."/>
            <person name="Lindquist E."/>
            <person name="Barry K."/>
            <person name="Schmutz J."/>
            <person name="Baker S.E."/>
            <person name="Ciuffetti L.M."/>
            <person name="Grigoriev I.V."/>
            <person name="Zhong S."/>
            <person name="Turgeon B.G."/>
        </authorList>
    </citation>
    <scope>NUCLEOTIDE SEQUENCE [LARGE SCALE GENOMIC DNA]</scope>
    <source>
        <strain evidence="2">ND90Pr / ATCC 201652</strain>
    </source>
</reference>
<protein>
    <submittedName>
        <fullName evidence="1">Uncharacterized protein</fullName>
    </submittedName>
</protein>
<dbReference type="RefSeq" id="XP_007703671.1">
    <property type="nucleotide sequence ID" value="XM_007705481.1"/>
</dbReference>